<keyword evidence="3" id="KW-1185">Reference proteome</keyword>
<feature type="region of interest" description="Disordered" evidence="1">
    <location>
        <begin position="1681"/>
        <end position="1706"/>
    </location>
</feature>
<feature type="compositionally biased region" description="Polar residues" evidence="1">
    <location>
        <begin position="1245"/>
        <end position="1254"/>
    </location>
</feature>
<feature type="region of interest" description="Disordered" evidence="1">
    <location>
        <begin position="1488"/>
        <end position="1594"/>
    </location>
</feature>
<dbReference type="RefSeq" id="XP_067920334.1">
    <property type="nucleotide sequence ID" value="XM_068067692.1"/>
</dbReference>
<feature type="compositionally biased region" description="Basic and acidic residues" evidence="1">
    <location>
        <begin position="1829"/>
        <end position="1840"/>
    </location>
</feature>
<feature type="compositionally biased region" description="Basic and acidic residues" evidence="1">
    <location>
        <begin position="595"/>
        <end position="614"/>
    </location>
</feature>
<feature type="compositionally biased region" description="Polar residues" evidence="1">
    <location>
        <begin position="345"/>
        <end position="355"/>
    </location>
</feature>
<comment type="caution">
    <text evidence="2">The sequence shown here is derived from an EMBL/GenBank/DDBJ whole genome shotgun (WGS) entry which is preliminary data.</text>
</comment>
<feature type="compositionally biased region" description="Polar residues" evidence="1">
    <location>
        <begin position="247"/>
        <end position="258"/>
    </location>
</feature>
<dbReference type="GeneID" id="94430903"/>
<dbReference type="OrthoDB" id="10451850at2759"/>
<feature type="compositionally biased region" description="Basic and acidic residues" evidence="1">
    <location>
        <begin position="1532"/>
        <end position="1576"/>
    </location>
</feature>
<evidence type="ECO:0000313" key="3">
    <source>
        <dbReference type="Proteomes" id="UP000221165"/>
    </source>
</evidence>
<feature type="region of interest" description="Disordered" evidence="1">
    <location>
        <begin position="74"/>
        <end position="111"/>
    </location>
</feature>
<accession>A0A2C6KPT7</accession>
<gene>
    <name evidence="2" type="ORF">CSUI_007547</name>
</gene>
<feature type="region of interest" description="Disordered" evidence="1">
    <location>
        <begin position="1044"/>
        <end position="1134"/>
    </location>
</feature>
<protein>
    <submittedName>
        <fullName evidence="2">Uncharacterized protein</fullName>
    </submittedName>
</protein>
<feature type="compositionally biased region" description="Basic and acidic residues" evidence="1">
    <location>
        <begin position="1505"/>
        <end position="1515"/>
    </location>
</feature>
<feature type="compositionally biased region" description="Polar residues" evidence="1">
    <location>
        <begin position="918"/>
        <end position="944"/>
    </location>
</feature>
<feature type="compositionally biased region" description="Basic and acidic residues" evidence="1">
    <location>
        <begin position="314"/>
        <end position="339"/>
    </location>
</feature>
<feature type="compositionally biased region" description="Basic and acidic residues" evidence="1">
    <location>
        <begin position="183"/>
        <end position="201"/>
    </location>
</feature>
<organism evidence="2 3">
    <name type="scientific">Cystoisospora suis</name>
    <dbReference type="NCBI Taxonomy" id="483139"/>
    <lineage>
        <taxon>Eukaryota</taxon>
        <taxon>Sar</taxon>
        <taxon>Alveolata</taxon>
        <taxon>Apicomplexa</taxon>
        <taxon>Conoidasida</taxon>
        <taxon>Coccidia</taxon>
        <taxon>Eucoccidiorida</taxon>
        <taxon>Eimeriorina</taxon>
        <taxon>Sarcocystidae</taxon>
        <taxon>Cystoisospora</taxon>
    </lineage>
</organism>
<feature type="compositionally biased region" description="Basic and acidic residues" evidence="1">
    <location>
        <begin position="1002"/>
        <end position="1013"/>
    </location>
</feature>
<feature type="region of interest" description="Disordered" evidence="1">
    <location>
        <begin position="893"/>
        <end position="1013"/>
    </location>
</feature>
<feature type="compositionally biased region" description="Low complexity" evidence="1">
    <location>
        <begin position="971"/>
        <end position="988"/>
    </location>
</feature>
<feature type="region of interest" description="Disordered" evidence="1">
    <location>
        <begin position="218"/>
        <end position="268"/>
    </location>
</feature>
<dbReference type="Proteomes" id="UP000221165">
    <property type="component" value="Unassembled WGS sequence"/>
</dbReference>
<dbReference type="VEuPathDB" id="ToxoDB:CSUI_007547"/>
<feature type="compositionally biased region" description="Polar residues" evidence="1">
    <location>
        <begin position="293"/>
        <end position="305"/>
    </location>
</feature>
<proteinExistence type="predicted"/>
<feature type="compositionally biased region" description="Basic and acidic residues" evidence="1">
    <location>
        <begin position="1067"/>
        <end position="1087"/>
    </location>
</feature>
<feature type="compositionally biased region" description="Basic and acidic residues" evidence="1">
    <location>
        <begin position="1206"/>
        <end position="1240"/>
    </location>
</feature>
<dbReference type="EMBL" id="MIGC01004004">
    <property type="protein sequence ID" value="PHJ18628.1"/>
    <property type="molecule type" value="Genomic_DNA"/>
</dbReference>
<feature type="compositionally biased region" description="Polar residues" evidence="1">
    <location>
        <begin position="514"/>
        <end position="528"/>
    </location>
</feature>
<feature type="region of interest" description="Disordered" evidence="1">
    <location>
        <begin position="183"/>
        <end position="204"/>
    </location>
</feature>
<feature type="compositionally biased region" description="Basic and acidic residues" evidence="1">
    <location>
        <begin position="400"/>
        <end position="416"/>
    </location>
</feature>
<feature type="compositionally biased region" description="Basic and acidic residues" evidence="1">
    <location>
        <begin position="1346"/>
        <end position="1359"/>
    </location>
</feature>
<feature type="region of interest" description="Disordered" evidence="1">
    <location>
        <begin position="791"/>
        <end position="852"/>
    </location>
</feature>
<name>A0A2C6KPT7_9APIC</name>
<feature type="region of interest" description="Disordered" evidence="1">
    <location>
        <begin position="395"/>
        <end position="416"/>
    </location>
</feature>
<feature type="compositionally biased region" description="Basic and acidic residues" evidence="1">
    <location>
        <begin position="901"/>
        <end position="917"/>
    </location>
</feature>
<evidence type="ECO:0000256" key="1">
    <source>
        <dbReference type="SAM" id="MobiDB-lite"/>
    </source>
</evidence>
<feature type="region of interest" description="Disordered" evidence="1">
    <location>
        <begin position="1"/>
        <end position="23"/>
    </location>
</feature>
<feature type="region of interest" description="Disordered" evidence="1">
    <location>
        <begin position="1816"/>
        <end position="1842"/>
    </location>
</feature>
<feature type="region of interest" description="Disordered" evidence="1">
    <location>
        <begin position="1192"/>
        <end position="1254"/>
    </location>
</feature>
<reference evidence="2 3" key="1">
    <citation type="journal article" date="2017" name="Int. J. Parasitol.">
        <title>The genome of the protozoan parasite Cystoisospora suis and a reverse vaccinology approach to identify vaccine candidates.</title>
        <authorList>
            <person name="Palmieri N."/>
            <person name="Shrestha A."/>
            <person name="Ruttkowski B."/>
            <person name="Beck T."/>
            <person name="Vogl C."/>
            <person name="Tomley F."/>
            <person name="Blake D.P."/>
            <person name="Joachim A."/>
        </authorList>
    </citation>
    <scope>NUCLEOTIDE SEQUENCE [LARGE SCALE GENOMIC DNA]</scope>
    <source>
        <strain evidence="2 3">Wien I</strain>
    </source>
</reference>
<feature type="region of interest" description="Disordered" evidence="1">
    <location>
        <begin position="1346"/>
        <end position="1368"/>
    </location>
</feature>
<feature type="compositionally biased region" description="Low complexity" evidence="1">
    <location>
        <begin position="827"/>
        <end position="841"/>
    </location>
</feature>
<feature type="region of interest" description="Disordered" evidence="1">
    <location>
        <begin position="281"/>
        <end position="357"/>
    </location>
</feature>
<feature type="compositionally biased region" description="Basic and acidic residues" evidence="1">
    <location>
        <begin position="1094"/>
        <end position="1134"/>
    </location>
</feature>
<feature type="region of interest" description="Disordered" evidence="1">
    <location>
        <begin position="1391"/>
        <end position="1411"/>
    </location>
</feature>
<feature type="compositionally biased region" description="Basic and acidic residues" evidence="1">
    <location>
        <begin position="224"/>
        <end position="244"/>
    </location>
</feature>
<feature type="region of interest" description="Disordered" evidence="1">
    <location>
        <begin position="593"/>
        <end position="633"/>
    </location>
</feature>
<evidence type="ECO:0000313" key="2">
    <source>
        <dbReference type="EMBL" id="PHJ18628.1"/>
    </source>
</evidence>
<feature type="region of interest" description="Disordered" evidence="1">
    <location>
        <begin position="494"/>
        <end position="531"/>
    </location>
</feature>
<sequence>MGYLIPTRSAPTPQDVPDDTGLEHNRKTAWRKGVEGLVDSNGPCLVQAFHLRRIQEELQAQLDKQLTEVFCPSKHREPPPRHGLPCSPSLLKHGGDCSSRARKSRERGVGEEEDFVEGVEYCNAEKKRSNLSTASLFEEMERPWREERTPEMKRDRSLVVHEAHRHSVWTSPDVYDSHLYHGEVRKQHESHPDHETKRQREEEEEMNLYMRHPHHRHGMITGKESMDHSQEEQHSAKKKEEQKRGLQHSQQSSSTSAYPTLHPYPSYYRDRRDVPQQIGTSLQPSEYRGSPCQRATPQSIVGNNRSSSLSSSTQERKGDAQERTKKKEDRMQGKGEHAFVDSASYRASSHSRQNPHSPPCASFPLPSSCHCSWCSFSSSCSSSVELSSSSSCPKSSPLLHHSDHSHTRHDVSDPTEVDKASTRRCCSSSPPLPSFLPCISSLSSSSFSPSCNACSTRLPNKRMPSQKLRVSCPLSPSQGCHPVFVRGSGVHTPHQLAESSLSPPCIEEEKENQSQKANASGYHTSSETPRAARAVYTPQKYIFIRPHGCSLSNSAGSQVLFGRSSAKVDGAKAGRRREIESSWLRHLHSLASTDRTVDRDKKTDAAKKRFDRRSTASPGMSLGSKAGEKNQEEEGLVGCLQEIYEMLEREGIDYKEANTFVAGELSQITRLMQRRALGIRQRELHARRMIEELKIHQAISANQLHRLAQTLLSEAVTEVTRSVSSSFSLVSSPSTDKRPRGRYIVSAEEQRRLLVLSQQVAETIFKSPVRSEVFHSPSFFSPSHYKKGESNSSSSTWKSNFQPCPRPPPVVSEGEGYMTSSQDGRSLRSSSLPHLRQRPSSTPSSNHTQGLHEEEKRLLLYYLLRSLTSSSPAIERNLVMNYIARLVFSSSPQGWMANEGEGGRNTEEEDTTRKNEITRYSSEKNFSLPSNTVTTVHSHQSGYPKSSPAVSRYAPYRPPMQSHPSRFPQKISSCSPPSSSSSSSPISSDVHARPVVRKMASARKDPDRHSEAYRRDICRSLPLSRRPRGSNFSPKIEIYFKQRKETSETNVKNARQTETHAPCDACTADKKNNKQVYEEDKTKKTEKSEEEERPEDKREECWRAKQVDYSRDEGNGVNPREMRREDREEKDRQDLCIDQRGERLRNRERQVGNEGALLRRSLKEEERGISVRERRNERGDVVRDVRRWKLPSHASRTHSSDGNGCVERKDNRSYHYPLDKTELRSEEKKNQERRNLRVNEEGPPTFSSPVLGSHSSSFDERILIQKELRDSLTSPCLPSRDFDEEESTNRISTRTLIDGGRKRSLFSVGYRKDSFEKSEAVKEGKAQSLLTRDCSTEPCWAYEGKEGEKAGKEDRKGDTGRIGSFSSRVKTSEELQDRILCPYSSSEVFTQLSGGSDKRGERTTGISSVHRSIGPQRRAECLIDENNGEVSYQRKDEGKKQYRYPLHEREPHAAWGGMLRSESADDAVLVDQPSRYLFLNRSPRAVFQGKEGEERRLSQSMVLRGGDERNREQGRRQATPFSLQKRGSNGGQREEEREERKEREEHKKEQEVRRYMSRSGDRYNRCIRGNEPRNEASEVLPRRSTSRMKIERSGDTSGFGGLCVYRDTGEVVSRDEVDARRVREGGREVRGDRTRDAGEVVEKTVEERVQGRKYLDSSYDRENINQLRALQVACENIRKNSSKIPSGYHPGENVEDTEERSVAREKKKQEMIARMLMRIRPVAMACNEGKAQAERGMFDRDSSERKNPLLVLATHRYGSCWSSGEVRSISEPGSLSGAVRTPQDLHRRGASFQQQVPSIQHKGIGEVGVDIARSSHGVIQESDTRKKKAQMEGKGRRELCNDDNDSDDDELFHQKSAIWALSVRPRQLDDGSGRFSDTNREKANRMAEKKDHYKSGVSAFVSVHSQDLSRTNERFEQGGEFLPKRNVPQVFAPPSPELTGRVEEAIRRLKETRIVPSPSDLTAKA</sequence>